<evidence type="ECO:0000313" key="3">
    <source>
        <dbReference type="EnsemblMetazoa" id="ACUA023978-PA"/>
    </source>
</evidence>
<dbReference type="VEuPathDB" id="VectorBase:ACUA023978"/>
<dbReference type="Proteomes" id="UP000075883">
    <property type="component" value="Unassembled WGS sequence"/>
</dbReference>
<dbReference type="SUPFAM" id="SSF57567">
    <property type="entry name" value="Serine protease inhibitors"/>
    <property type="match status" value="1"/>
</dbReference>
<keyword evidence="4" id="KW-1185">Reference proteome</keyword>
<dbReference type="EnsemblMetazoa" id="ACUA023978-RA">
    <property type="protein sequence ID" value="ACUA023978-PA"/>
    <property type="gene ID" value="ACUA023978"/>
</dbReference>
<name>A0A182MQP3_9DIPT</name>
<reference evidence="3" key="2">
    <citation type="submission" date="2020-05" db="UniProtKB">
        <authorList>
            <consortium name="EnsemblMetazoa"/>
        </authorList>
    </citation>
    <scope>IDENTIFICATION</scope>
    <source>
        <strain evidence="3">A-37</strain>
    </source>
</reference>
<feature type="domain" description="TIL" evidence="2">
    <location>
        <begin position="52"/>
        <end position="105"/>
    </location>
</feature>
<evidence type="ECO:0000256" key="1">
    <source>
        <dbReference type="SAM" id="SignalP"/>
    </source>
</evidence>
<proteinExistence type="predicted"/>
<dbReference type="Pfam" id="PF01826">
    <property type="entry name" value="TIL"/>
    <property type="match status" value="1"/>
</dbReference>
<feature type="signal peptide" evidence="1">
    <location>
        <begin position="1"/>
        <end position="21"/>
    </location>
</feature>
<dbReference type="Gene3D" id="2.10.25.10">
    <property type="entry name" value="Laminin"/>
    <property type="match status" value="1"/>
</dbReference>
<sequence>MKLLVLCCIAMIATIIGRTDAQDTEHNLEQDYAYESSNGSQPKQFCEPTKQCEADEEFQCCGPCYQRTCFGTVIDCGGQCFAECYCAQGFVRVYPGGRCIPELLCQRPFLPILSDYDESLE</sequence>
<accession>A0A182MQP3</accession>
<protein>
    <recommendedName>
        <fullName evidence="2">TIL domain-containing protein</fullName>
    </recommendedName>
</protein>
<dbReference type="InterPro" id="IPR036084">
    <property type="entry name" value="Ser_inhib-like_sf"/>
</dbReference>
<evidence type="ECO:0000259" key="2">
    <source>
        <dbReference type="Pfam" id="PF01826"/>
    </source>
</evidence>
<dbReference type="EMBL" id="AXCM01007871">
    <property type="status" value="NOT_ANNOTATED_CDS"/>
    <property type="molecule type" value="Genomic_DNA"/>
</dbReference>
<dbReference type="InterPro" id="IPR002919">
    <property type="entry name" value="TIL_dom"/>
</dbReference>
<dbReference type="CDD" id="cd19941">
    <property type="entry name" value="TIL"/>
    <property type="match status" value="1"/>
</dbReference>
<keyword evidence="1" id="KW-0732">Signal</keyword>
<feature type="chain" id="PRO_5008128665" description="TIL domain-containing protein" evidence="1">
    <location>
        <begin position="22"/>
        <end position="121"/>
    </location>
</feature>
<dbReference type="AlphaFoldDB" id="A0A182MQP3"/>
<organism evidence="3 4">
    <name type="scientific">Anopheles culicifacies</name>
    <dbReference type="NCBI Taxonomy" id="139723"/>
    <lineage>
        <taxon>Eukaryota</taxon>
        <taxon>Metazoa</taxon>
        <taxon>Ecdysozoa</taxon>
        <taxon>Arthropoda</taxon>
        <taxon>Hexapoda</taxon>
        <taxon>Insecta</taxon>
        <taxon>Pterygota</taxon>
        <taxon>Neoptera</taxon>
        <taxon>Endopterygota</taxon>
        <taxon>Diptera</taxon>
        <taxon>Nematocera</taxon>
        <taxon>Culicoidea</taxon>
        <taxon>Culicidae</taxon>
        <taxon>Anophelinae</taxon>
        <taxon>Anopheles</taxon>
        <taxon>culicifacies species complex</taxon>
    </lineage>
</organism>
<reference evidence="4" key="1">
    <citation type="submission" date="2013-09" db="EMBL/GenBank/DDBJ databases">
        <title>The Genome Sequence of Anopheles culicifacies species A.</title>
        <authorList>
            <consortium name="The Broad Institute Genomics Platform"/>
            <person name="Neafsey D.E."/>
            <person name="Besansky N."/>
            <person name="Howell P."/>
            <person name="Walton C."/>
            <person name="Young S.K."/>
            <person name="Zeng Q."/>
            <person name="Gargeya S."/>
            <person name="Fitzgerald M."/>
            <person name="Haas B."/>
            <person name="Abouelleil A."/>
            <person name="Allen A.W."/>
            <person name="Alvarado L."/>
            <person name="Arachchi H.M."/>
            <person name="Berlin A.M."/>
            <person name="Chapman S.B."/>
            <person name="Gainer-Dewar J."/>
            <person name="Goldberg J."/>
            <person name="Griggs A."/>
            <person name="Gujja S."/>
            <person name="Hansen M."/>
            <person name="Howarth C."/>
            <person name="Imamovic A."/>
            <person name="Ireland A."/>
            <person name="Larimer J."/>
            <person name="McCowan C."/>
            <person name="Murphy C."/>
            <person name="Pearson M."/>
            <person name="Poon T.W."/>
            <person name="Priest M."/>
            <person name="Roberts A."/>
            <person name="Saif S."/>
            <person name="Shea T."/>
            <person name="Sisk P."/>
            <person name="Sykes S."/>
            <person name="Wortman J."/>
            <person name="Nusbaum C."/>
            <person name="Birren B."/>
        </authorList>
    </citation>
    <scope>NUCLEOTIDE SEQUENCE [LARGE SCALE GENOMIC DNA]</scope>
    <source>
        <strain evidence="4">A-37</strain>
    </source>
</reference>
<evidence type="ECO:0000313" key="4">
    <source>
        <dbReference type="Proteomes" id="UP000075883"/>
    </source>
</evidence>